<reference evidence="2" key="1">
    <citation type="submission" date="2016-04" db="EMBL/GenBank/DDBJ databases">
        <authorList>
            <person name="Evans L.H."/>
            <person name="Alamgir A."/>
            <person name="Owens N."/>
            <person name="Weber N.D."/>
            <person name="Virtaneva K."/>
            <person name="Barbian K."/>
            <person name="Babar A."/>
            <person name="Rosenke K."/>
        </authorList>
    </citation>
    <scope>NUCLEOTIDE SEQUENCE</scope>
    <source>
        <strain evidence="2">86</strain>
    </source>
</reference>
<evidence type="ECO:0000256" key="1">
    <source>
        <dbReference type="SAM" id="MobiDB-lite"/>
    </source>
</evidence>
<proteinExistence type="predicted"/>
<gene>
    <name evidence="2" type="ORF">KL86CLO1_13155</name>
</gene>
<organism evidence="2">
    <name type="scientific">uncultured Eubacteriales bacterium</name>
    <dbReference type="NCBI Taxonomy" id="172733"/>
    <lineage>
        <taxon>Bacteria</taxon>
        <taxon>Bacillati</taxon>
        <taxon>Bacillota</taxon>
        <taxon>Clostridia</taxon>
        <taxon>Eubacteriales</taxon>
        <taxon>environmental samples</taxon>
    </lineage>
</organism>
<accession>A0A212KHK1</accession>
<feature type="compositionally biased region" description="Basic and acidic residues" evidence="1">
    <location>
        <begin position="1"/>
        <end position="14"/>
    </location>
</feature>
<name>A0A212KHK1_9FIRM</name>
<evidence type="ECO:0000313" key="2">
    <source>
        <dbReference type="EMBL" id="SBW11098.1"/>
    </source>
</evidence>
<feature type="region of interest" description="Disordered" evidence="1">
    <location>
        <begin position="1"/>
        <end position="48"/>
    </location>
</feature>
<protein>
    <submittedName>
        <fullName evidence="2">Uncharacterized protein</fullName>
    </submittedName>
</protein>
<sequence length="48" mass="5541">MGFYKETRSAREQADNTWNGAKFEKARMPGQISRSRRSYQPGRKAYGA</sequence>
<dbReference type="EMBL" id="FLUN01000001">
    <property type="protein sequence ID" value="SBW11098.1"/>
    <property type="molecule type" value="Genomic_DNA"/>
</dbReference>
<dbReference type="AlphaFoldDB" id="A0A212KHK1"/>